<gene>
    <name evidence="3" type="ORF">GO621_16075</name>
</gene>
<dbReference type="GO" id="GO:0005829">
    <property type="term" value="C:cytosol"/>
    <property type="evidence" value="ECO:0007669"/>
    <property type="project" value="TreeGrafter"/>
</dbReference>
<dbReference type="PANTHER" id="PTHR30160">
    <property type="entry name" value="TETRAACYLDISACCHARIDE 4'-KINASE-RELATED"/>
    <property type="match status" value="1"/>
</dbReference>
<dbReference type="PANTHER" id="PTHR30160:SF1">
    <property type="entry name" value="LIPOPOLYSACCHARIDE 1,2-N-ACETYLGLUCOSAMINETRANSFERASE-RELATED"/>
    <property type="match status" value="1"/>
</dbReference>
<keyword evidence="4" id="KW-1185">Reference proteome</keyword>
<reference evidence="3 4" key="1">
    <citation type="submission" date="2019-12" db="EMBL/GenBank/DDBJ databases">
        <title>Mucilaginibacter sp. HMF7410 genome sequencing and assembly.</title>
        <authorList>
            <person name="Kang H."/>
            <person name="Cha I."/>
            <person name="Kim H."/>
            <person name="Joh K."/>
        </authorList>
    </citation>
    <scope>NUCLEOTIDE SEQUENCE [LARGE SCALE GENOMIC DNA]</scope>
    <source>
        <strain evidence="3 4">HMF7410</strain>
    </source>
</reference>
<dbReference type="GO" id="GO:0009244">
    <property type="term" value="P:lipopolysaccharide core region biosynthetic process"/>
    <property type="evidence" value="ECO:0007669"/>
    <property type="project" value="TreeGrafter"/>
</dbReference>
<dbReference type="SUPFAM" id="SSF53756">
    <property type="entry name" value="UDP-Glycosyltransferase/glycogen phosphorylase"/>
    <property type="match status" value="1"/>
</dbReference>
<organism evidence="3 4">
    <name type="scientific">Mucilaginibacter arboris</name>
    <dbReference type="NCBI Taxonomy" id="2682090"/>
    <lineage>
        <taxon>Bacteria</taxon>
        <taxon>Pseudomonadati</taxon>
        <taxon>Bacteroidota</taxon>
        <taxon>Sphingobacteriia</taxon>
        <taxon>Sphingobacteriales</taxon>
        <taxon>Sphingobacteriaceae</taxon>
        <taxon>Mucilaginibacter</taxon>
    </lineage>
</organism>
<dbReference type="Proteomes" id="UP000462014">
    <property type="component" value="Unassembled WGS sequence"/>
</dbReference>
<evidence type="ECO:0000256" key="2">
    <source>
        <dbReference type="ARBA" id="ARBA00022679"/>
    </source>
</evidence>
<dbReference type="AlphaFoldDB" id="A0A7K1T0F6"/>
<comment type="caution">
    <text evidence="3">The sequence shown here is derived from an EMBL/GenBank/DDBJ whole genome shotgun (WGS) entry which is preliminary data.</text>
</comment>
<dbReference type="InterPro" id="IPR002201">
    <property type="entry name" value="Glyco_trans_9"/>
</dbReference>
<name>A0A7K1T0F6_9SPHI</name>
<dbReference type="InterPro" id="IPR051199">
    <property type="entry name" value="LPS_LOS_Heptosyltrfase"/>
</dbReference>
<sequence>METVKKIAVVRANALGDFIFVLPALRALKETFPGAEIVYLGKPWHQEFLKERPVPIDRVVVVPPYPGVGAAYDYQRDEAQLDQFFAEMQAEAFDLAFQFHGGGGNSNPFTKRLGAKKSIGLQAAGAPPLDINVPYIMYFSEPMRYLEVVSKAGARTAFVEPEFETIPSDLDELKTIIPNYQSKKFVVIHPGATDLRRRWSPENFAAVADFLIEAGFTVIVTGSDWEREVTDAVIKNMAQKKHVLNFCGKVSLAGLTGLLSVSKLLISNDTGPLHLARALKTPTVATYWCGNIITSAPFTITLNRTLLSWMIVCPVCDKTITGPASEQNDKDCKHEISFVDGISIEQVKIAAFDLLQQSEEWPKEAEQLPVSPSNYI</sequence>
<accession>A0A7K1T0F6</accession>
<proteinExistence type="predicted"/>
<dbReference type="CDD" id="cd03789">
    <property type="entry name" value="GT9_LPS_heptosyltransferase"/>
    <property type="match status" value="1"/>
</dbReference>
<evidence type="ECO:0000313" key="3">
    <source>
        <dbReference type="EMBL" id="MVN23045.1"/>
    </source>
</evidence>
<evidence type="ECO:0000256" key="1">
    <source>
        <dbReference type="ARBA" id="ARBA00022676"/>
    </source>
</evidence>
<evidence type="ECO:0000313" key="4">
    <source>
        <dbReference type="Proteomes" id="UP000462014"/>
    </source>
</evidence>
<dbReference type="Gene3D" id="3.40.50.2000">
    <property type="entry name" value="Glycogen Phosphorylase B"/>
    <property type="match status" value="2"/>
</dbReference>
<keyword evidence="1" id="KW-0328">Glycosyltransferase</keyword>
<dbReference type="Pfam" id="PF01075">
    <property type="entry name" value="Glyco_transf_9"/>
    <property type="match status" value="1"/>
</dbReference>
<dbReference type="EMBL" id="WPIK01000017">
    <property type="protein sequence ID" value="MVN23045.1"/>
    <property type="molecule type" value="Genomic_DNA"/>
</dbReference>
<dbReference type="GO" id="GO:0008713">
    <property type="term" value="F:ADP-heptose-lipopolysaccharide heptosyltransferase activity"/>
    <property type="evidence" value="ECO:0007669"/>
    <property type="project" value="TreeGrafter"/>
</dbReference>
<protein>
    <submittedName>
        <fullName evidence="3">Glycosyltransferase family 9 protein</fullName>
    </submittedName>
</protein>
<keyword evidence="2 3" id="KW-0808">Transferase</keyword>
<dbReference type="RefSeq" id="WP_157568899.1">
    <property type="nucleotide sequence ID" value="NZ_WPIK01000017.1"/>
</dbReference>